<dbReference type="RefSeq" id="WP_420241279.1">
    <property type="nucleotide sequence ID" value="NZ_BOPV01000001.1"/>
</dbReference>
<dbReference type="Proteomes" id="UP000681075">
    <property type="component" value="Unassembled WGS sequence"/>
</dbReference>
<feature type="transmembrane region" description="Helical" evidence="1">
    <location>
        <begin position="52"/>
        <end position="70"/>
    </location>
</feature>
<protein>
    <submittedName>
        <fullName evidence="2">Membrane protein</fullName>
    </submittedName>
</protein>
<feature type="transmembrane region" description="Helical" evidence="1">
    <location>
        <begin position="119"/>
        <end position="139"/>
    </location>
</feature>
<dbReference type="Pfam" id="PF13160">
    <property type="entry name" value="DUF3995"/>
    <property type="match status" value="1"/>
</dbReference>
<organism evidence="2 3">
    <name type="scientific">Roseiterribacter gracilis</name>
    <dbReference type="NCBI Taxonomy" id="2812848"/>
    <lineage>
        <taxon>Bacteria</taxon>
        <taxon>Pseudomonadati</taxon>
        <taxon>Pseudomonadota</taxon>
        <taxon>Alphaproteobacteria</taxon>
        <taxon>Rhodospirillales</taxon>
        <taxon>Roseiterribacteraceae</taxon>
        <taxon>Roseiterribacter</taxon>
    </lineage>
</organism>
<comment type="caution">
    <text evidence="2">The sequence shown here is derived from an EMBL/GenBank/DDBJ whole genome shotgun (WGS) entry which is preliminary data.</text>
</comment>
<keyword evidence="1" id="KW-0472">Membrane</keyword>
<dbReference type="EMBL" id="BOPV01000001">
    <property type="protein sequence ID" value="GIL38302.1"/>
    <property type="molecule type" value="Genomic_DNA"/>
</dbReference>
<evidence type="ECO:0000256" key="1">
    <source>
        <dbReference type="SAM" id="Phobius"/>
    </source>
</evidence>
<dbReference type="AlphaFoldDB" id="A0A8S8X8K4"/>
<keyword evidence="1" id="KW-0812">Transmembrane</keyword>
<proteinExistence type="predicted"/>
<evidence type="ECO:0000313" key="3">
    <source>
        <dbReference type="Proteomes" id="UP000681075"/>
    </source>
</evidence>
<keyword evidence="3" id="KW-1185">Reference proteome</keyword>
<keyword evidence="1" id="KW-1133">Transmembrane helix</keyword>
<reference evidence="2" key="1">
    <citation type="submission" date="2021-02" db="EMBL/GenBank/DDBJ databases">
        <title>Genome sequence of Rhodospirillales sp. strain TMPK1 isolated from soil.</title>
        <authorList>
            <person name="Nakai R."/>
            <person name="Kusada H."/>
            <person name="Tamaki H."/>
        </authorList>
    </citation>
    <scope>NUCLEOTIDE SEQUENCE</scope>
    <source>
        <strain evidence="2">TMPK1</strain>
    </source>
</reference>
<evidence type="ECO:0000313" key="2">
    <source>
        <dbReference type="EMBL" id="GIL38302.1"/>
    </source>
</evidence>
<name>A0A8S8X8K4_9PROT</name>
<accession>A0A8S8X8K4</accession>
<feature type="transmembrane region" description="Helical" evidence="1">
    <location>
        <begin position="77"/>
        <end position="96"/>
    </location>
</feature>
<dbReference type="InterPro" id="IPR025058">
    <property type="entry name" value="DUF3995"/>
</dbReference>
<gene>
    <name evidence="2" type="ORF">TMPK1_05390</name>
</gene>
<sequence>MLVALAFTVAAVLNTLAVLHVYWALGGRWGKDAAVPRRATGERLFEPSSRSTWLVALALAIAAYSVRLAVRAGPLHTIAAIAVALLALAFLARAIGDFRWVGAFKRERESKFAQLDTRYFVPLCLLLAVACACISLDALV</sequence>